<reference evidence="3 4" key="1">
    <citation type="submission" date="2018-08" db="EMBL/GenBank/DDBJ databases">
        <title>Genomic Encyclopedia of Archaeal and Bacterial Type Strains, Phase II (KMG-II): from individual species to whole genera.</title>
        <authorList>
            <person name="Goeker M."/>
        </authorList>
    </citation>
    <scope>NUCLEOTIDE SEQUENCE [LARGE SCALE GENOMIC DNA]</scope>
    <source>
        <strain evidence="3 4">ATCC 27112</strain>
    </source>
</reference>
<accession>A0A397RU14</accession>
<dbReference type="InParanoid" id="A0A397RU14"/>
<organism evidence="3 4">
    <name type="scientific">Anaeroplasma bactoclasticum</name>
    <dbReference type="NCBI Taxonomy" id="2088"/>
    <lineage>
        <taxon>Bacteria</taxon>
        <taxon>Bacillati</taxon>
        <taxon>Mycoplasmatota</taxon>
        <taxon>Mollicutes</taxon>
        <taxon>Anaeroplasmatales</taxon>
        <taxon>Anaeroplasmataceae</taxon>
        <taxon>Anaeroplasma</taxon>
    </lineage>
</organism>
<protein>
    <recommendedName>
        <fullName evidence="2">Teneurin-like YD-shell domain-containing protein</fullName>
    </recommendedName>
</protein>
<feature type="domain" description="Teneurin-like YD-shell" evidence="2">
    <location>
        <begin position="222"/>
        <end position="308"/>
    </location>
</feature>
<dbReference type="EMBL" id="QXEV01000006">
    <property type="protein sequence ID" value="RIA77820.1"/>
    <property type="molecule type" value="Genomic_DNA"/>
</dbReference>
<dbReference type="Proteomes" id="UP000266506">
    <property type="component" value="Unassembled WGS sequence"/>
</dbReference>
<dbReference type="AlphaFoldDB" id="A0A397RU14"/>
<dbReference type="Pfam" id="PF25023">
    <property type="entry name" value="TEN_YD-shell"/>
    <property type="match status" value="1"/>
</dbReference>
<dbReference type="Gene3D" id="2.180.10.10">
    <property type="entry name" value="RHS repeat-associated core"/>
    <property type="match status" value="1"/>
</dbReference>
<comment type="caution">
    <text evidence="3">The sequence shown here is derived from an EMBL/GenBank/DDBJ whole genome shotgun (WGS) entry which is preliminary data.</text>
</comment>
<sequence length="462" mass="53842">MSGFTESNDISRYSYTETDSNYDFITNKYKLEGIDGYEMYTFPLNGKYLDTIQFIFYTKVLNGGYENKFNAALSLGGKLHARSIDLNYNEGYQMISIEVVADETFTYVTLAFYLKNVEAIVGSLSVIKNTGVKTYTYTDSNLTNYDSKYLKRDMSYDNNLVESSIGTNLPSTNYRYDGRNNIIKEEKPYLLDINNTYTPSNQLLTKELLGNNSNKIKEECIYDTNHFLHKKKDSLLKETTYTYDSLLNILSITKTNKTITYGYNTKNMISSVSISNGNTYSFIYDIKDNLDSISINNETIGSYSYDSYGRIASSSYGFSFIYDVDKLTSIKYNNSTIYSIEYDTKDRIEEIKDLYNNTLEEYIYDDEDKLEEKNIRDLNARYDYSDSLVGDILYTLGNHKEYHSYNSIQKSFNTSKEAILHQFEKEGYVGEYRENYKLKYKNDLKLPNYTFTFERFEDNYIP</sequence>
<evidence type="ECO:0000313" key="3">
    <source>
        <dbReference type="EMBL" id="RIA77820.1"/>
    </source>
</evidence>
<evidence type="ECO:0000259" key="2">
    <source>
        <dbReference type="Pfam" id="PF25023"/>
    </source>
</evidence>
<dbReference type="InterPro" id="IPR056823">
    <property type="entry name" value="TEN-like_YD-shell"/>
</dbReference>
<keyword evidence="4" id="KW-1185">Reference proteome</keyword>
<evidence type="ECO:0000313" key="4">
    <source>
        <dbReference type="Proteomes" id="UP000266506"/>
    </source>
</evidence>
<evidence type="ECO:0000256" key="1">
    <source>
        <dbReference type="ARBA" id="ARBA00022737"/>
    </source>
</evidence>
<dbReference type="OrthoDB" id="9765204at2"/>
<proteinExistence type="predicted"/>
<dbReference type="RefSeq" id="WP_119015954.1">
    <property type="nucleotide sequence ID" value="NZ_QXEV01000006.1"/>
</dbReference>
<keyword evidence="1" id="KW-0677">Repeat</keyword>
<name>A0A397RU14_9MOLU</name>
<gene>
    <name evidence="3" type="ORF">EI71_00796</name>
</gene>